<dbReference type="EMBL" id="LN907827">
    <property type="protein sequence ID" value="CUU22798.1"/>
    <property type="molecule type" value="Genomic_DNA"/>
</dbReference>
<dbReference type="OrthoDB" id="9131059at2"/>
<dbReference type="RefSeq" id="WP_067427672.1">
    <property type="nucleotide sequence ID" value="NZ_LN907827.1"/>
</dbReference>
<name>A0A0U5KY23_9GAMM</name>
<dbReference type="Pfam" id="PF00345">
    <property type="entry name" value="PapD_N"/>
    <property type="match status" value="1"/>
</dbReference>
<keyword evidence="3" id="KW-1029">Fimbrium biogenesis</keyword>
<comment type="subcellular location">
    <subcellularLocation>
        <location evidence="1">Periplasm</location>
    </subcellularLocation>
</comment>
<dbReference type="PANTHER" id="PTHR30251">
    <property type="entry name" value="PILUS ASSEMBLY CHAPERONE"/>
    <property type="match status" value="1"/>
</dbReference>
<dbReference type="GO" id="GO:0030288">
    <property type="term" value="C:outer membrane-bounded periplasmic space"/>
    <property type="evidence" value="ECO:0007669"/>
    <property type="project" value="InterPro"/>
</dbReference>
<dbReference type="SUPFAM" id="SSF49584">
    <property type="entry name" value="Periplasmic chaperone C-domain"/>
    <property type="match status" value="1"/>
</dbReference>
<feature type="domain" description="Pili assembly chaperone C-terminal" evidence="9">
    <location>
        <begin position="163"/>
        <end position="217"/>
    </location>
</feature>
<feature type="signal peptide" evidence="7">
    <location>
        <begin position="1"/>
        <end position="22"/>
    </location>
</feature>
<evidence type="ECO:0000256" key="7">
    <source>
        <dbReference type="SAM" id="SignalP"/>
    </source>
</evidence>
<feature type="chain" id="PRO_5006860923" evidence="7">
    <location>
        <begin position="23"/>
        <end position="232"/>
    </location>
</feature>
<feature type="domain" description="Pili assembly chaperone N-terminal" evidence="8">
    <location>
        <begin position="24"/>
        <end position="141"/>
    </location>
</feature>
<dbReference type="FunFam" id="2.60.40.10:FF:000458">
    <property type="entry name" value="Molecular chaperone FimC"/>
    <property type="match status" value="1"/>
</dbReference>
<dbReference type="GO" id="GO:0071555">
    <property type="term" value="P:cell wall organization"/>
    <property type="evidence" value="ECO:0007669"/>
    <property type="project" value="InterPro"/>
</dbReference>
<keyword evidence="11" id="KW-1185">Reference proteome</keyword>
<evidence type="ECO:0000256" key="3">
    <source>
        <dbReference type="ARBA" id="ARBA00022558"/>
    </source>
</evidence>
<dbReference type="SUPFAM" id="SSF49354">
    <property type="entry name" value="PapD-like"/>
    <property type="match status" value="1"/>
</dbReference>
<organism evidence="10 11">
    <name type="scientific">Duffyella gerundensis</name>
    <dbReference type="NCBI Taxonomy" id="1619313"/>
    <lineage>
        <taxon>Bacteria</taxon>
        <taxon>Pseudomonadati</taxon>
        <taxon>Pseudomonadota</taxon>
        <taxon>Gammaproteobacteria</taxon>
        <taxon>Enterobacterales</taxon>
        <taxon>Erwiniaceae</taxon>
        <taxon>Duffyella</taxon>
    </lineage>
</organism>
<dbReference type="PRINTS" id="PR00969">
    <property type="entry name" value="CHAPERONPILI"/>
</dbReference>
<sequence length="232" mass="26044">MNNHFRWLIIALLLCCSPFSYAGGIVLGATRVIYPSDQKQISLSIRNSDGKKSFLIQSWAEEDNKKSRNILITPPLMVMKPRRENTLRIIYVGSALPVDRESLFWLSVKSVPEKSEALAESNTLQLAVVSRIKLFYRPDALRDDPDSAWQALRFSRSDTQLTVHNPTPFWITVINLSVGGQAIDNVMVAPRSQQTLPQRVNSGDIFYQTINDYGAHTPKTRGAMQDAAAIQP</sequence>
<dbReference type="AlphaFoldDB" id="A0A0U5KY23"/>
<reference evidence="11" key="1">
    <citation type="submission" date="2015-11" db="EMBL/GenBank/DDBJ databases">
        <authorList>
            <person name="Blom J."/>
        </authorList>
    </citation>
    <scope>NUCLEOTIDE SEQUENCE [LARGE SCALE GENOMIC DNA]</scope>
</reference>
<evidence type="ECO:0000256" key="2">
    <source>
        <dbReference type="ARBA" id="ARBA00007399"/>
    </source>
</evidence>
<dbReference type="InterPro" id="IPR050643">
    <property type="entry name" value="Periplasmic_pilus_chap"/>
</dbReference>
<comment type="similarity">
    <text evidence="2">Belongs to the periplasmic pilus chaperone family.</text>
</comment>
<gene>
    <name evidence="10" type="primary">sfmC</name>
    <name evidence="10" type="ORF">EM595_0561</name>
</gene>
<dbReference type="InterPro" id="IPR001829">
    <property type="entry name" value="Pili_assmbl_chaperone_bac"/>
</dbReference>
<dbReference type="Pfam" id="PF02753">
    <property type="entry name" value="PapD_C"/>
    <property type="match status" value="1"/>
</dbReference>
<dbReference type="STRING" id="1619313.EM595_0561"/>
<dbReference type="Gene3D" id="2.60.40.10">
    <property type="entry name" value="Immunoglobulins"/>
    <property type="match status" value="2"/>
</dbReference>
<keyword evidence="5" id="KW-0574">Periplasm</keyword>
<dbReference type="InterPro" id="IPR036316">
    <property type="entry name" value="Pili_assmbl_chap_C_dom_sf"/>
</dbReference>
<accession>A0A0U5KY23</accession>
<proteinExistence type="inferred from homology"/>
<dbReference type="Proteomes" id="UP000059419">
    <property type="component" value="Chromosome 1"/>
</dbReference>
<protein>
    <submittedName>
        <fullName evidence="10">Chaperone protein SfmC</fullName>
    </submittedName>
</protein>
<dbReference type="PATRIC" id="fig|1619313.3.peg.583"/>
<evidence type="ECO:0000313" key="11">
    <source>
        <dbReference type="Proteomes" id="UP000059419"/>
    </source>
</evidence>
<evidence type="ECO:0000259" key="9">
    <source>
        <dbReference type="Pfam" id="PF02753"/>
    </source>
</evidence>
<evidence type="ECO:0000256" key="1">
    <source>
        <dbReference type="ARBA" id="ARBA00004418"/>
    </source>
</evidence>
<dbReference type="InterPro" id="IPR016147">
    <property type="entry name" value="Pili_assmbl_chaperone_N"/>
</dbReference>
<evidence type="ECO:0000256" key="4">
    <source>
        <dbReference type="ARBA" id="ARBA00022729"/>
    </source>
</evidence>
<evidence type="ECO:0000256" key="6">
    <source>
        <dbReference type="ARBA" id="ARBA00023186"/>
    </source>
</evidence>
<evidence type="ECO:0000259" key="8">
    <source>
        <dbReference type="Pfam" id="PF00345"/>
    </source>
</evidence>
<dbReference type="InterPro" id="IPR016148">
    <property type="entry name" value="Pili_assmbl_chaperone_C"/>
</dbReference>
<dbReference type="KEGG" id="ege:EM595_0561"/>
<dbReference type="PANTHER" id="PTHR30251:SF11">
    <property type="entry name" value="CHAPERONE PROTEIN FIMC-RELATED"/>
    <property type="match status" value="1"/>
</dbReference>
<dbReference type="InterPro" id="IPR013783">
    <property type="entry name" value="Ig-like_fold"/>
</dbReference>
<keyword evidence="4 7" id="KW-0732">Signal</keyword>
<evidence type="ECO:0000313" key="10">
    <source>
        <dbReference type="EMBL" id="CUU22798.1"/>
    </source>
</evidence>
<evidence type="ECO:0000256" key="5">
    <source>
        <dbReference type="ARBA" id="ARBA00022764"/>
    </source>
</evidence>
<keyword evidence="6" id="KW-0143">Chaperone</keyword>
<dbReference type="InterPro" id="IPR008962">
    <property type="entry name" value="PapD-like_sf"/>
</dbReference>